<dbReference type="RefSeq" id="WP_003998330.1">
    <property type="nucleotide sequence ID" value="NZ_AMLP01000094.1"/>
</dbReference>
<dbReference type="Pfam" id="PF07250">
    <property type="entry name" value="Glyoxal_oxid_N"/>
    <property type="match status" value="1"/>
</dbReference>
<reference evidence="6 7" key="1">
    <citation type="journal article" date="2013" name="Genome Announc.">
        <title>Draft Genome Sequence of Streptomyces viridochromogenes Strain Tu57, Producer of Avilamycin.</title>
        <authorList>
            <person name="Gruning B.A."/>
            <person name="Erxleben A."/>
            <person name="Hahnlein A."/>
            <person name="Gunther S."/>
        </authorList>
    </citation>
    <scope>NUCLEOTIDE SEQUENCE [LARGE SCALE GENOMIC DNA]</scope>
    <source>
        <strain evidence="6 7">Tue57</strain>
    </source>
</reference>
<dbReference type="Gene3D" id="2.130.10.80">
    <property type="entry name" value="Galactose oxidase/kelch, beta-propeller"/>
    <property type="match status" value="1"/>
</dbReference>
<dbReference type="InterPro" id="IPR014756">
    <property type="entry name" value="Ig_E-set"/>
</dbReference>
<organism evidence="6 7">
    <name type="scientific">Streptomyces viridochromogenes Tue57</name>
    <dbReference type="NCBI Taxonomy" id="1160705"/>
    <lineage>
        <taxon>Bacteria</taxon>
        <taxon>Bacillati</taxon>
        <taxon>Actinomycetota</taxon>
        <taxon>Actinomycetes</taxon>
        <taxon>Kitasatosporales</taxon>
        <taxon>Streptomycetaceae</taxon>
        <taxon>Streptomyces</taxon>
    </lineage>
</organism>
<dbReference type="InterPro" id="IPR013783">
    <property type="entry name" value="Ig-like_fold"/>
</dbReference>
<evidence type="ECO:0000256" key="2">
    <source>
        <dbReference type="SAM" id="MobiDB-lite"/>
    </source>
</evidence>
<dbReference type="InterPro" id="IPR037293">
    <property type="entry name" value="Gal_Oxidase_central_sf"/>
</dbReference>
<protein>
    <submittedName>
        <fullName evidence="6">Putative Secreted protein</fullName>
    </submittedName>
</protein>
<feature type="compositionally biased region" description="Basic and acidic residues" evidence="2">
    <location>
        <begin position="777"/>
        <end position="789"/>
    </location>
</feature>
<evidence type="ECO:0000259" key="4">
    <source>
        <dbReference type="Pfam" id="PF07250"/>
    </source>
</evidence>
<dbReference type="Proteomes" id="UP000011205">
    <property type="component" value="Unassembled WGS sequence"/>
</dbReference>
<feature type="chain" id="PRO_5003996234" evidence="3">
    <location>
        <begin position="31"/>
        <end position="806"/>
    </location>
</feature>
<dbReference type="EMBL" id="AMLP01000094">
    <property type="protein sequence ID" value="ELS56059.1"/>
    <property type="molecule type" value="Genomic_DNA"/>
</dbReference>
<dbReference type="Gene3D" id="2.60.40.10">
    <property type="entry name" value="Immunoglobulins"/>
    <property type="match status" value="1"/>
</dbReference>
<evidence type="ECO:0000256" key="3">
    <source>
        <dbReference type="SAM" id="SignalP"/>
    </source>
</evidence>
<evidence type="ECO:0000256" key="1">
    <source>
        <dbReference type="ARBA" id="ARBA00022729"/>
    </source>
</evidence>
<dbReference type="GO" id="GO:0005975">
    <property type="term" value="P:carbohydrate metabolic process"/>
    <property type="evidence" value="ECO:0007669"/>
    <property type="project" value="UniProtKB-ARBA"/>
</dbReference>
<feature type="signal peptide" evidence="3">
    <location>
        <begin position="1"/>
        <end position="30"/>
    </location>
</feature>
<dbReference type="AlphaFoldDB" id="L8PIJ7"/>
<accession>L8PIJ7</accession>
<dbReference type="Pfam" id="PF09118">
    <property type="entry name" value="GO-like_E_set"/>
    <property type="match status" value="1"/>
</dbReference>
<dbReference type="InterPro" id="IPR009880">
    <property type="entry name" value="Glyoxal_oxidase_N"/>
</dbReference>
<dbReference type="InterPro" id="IPR015202">
    <property type="entry name" value="GO-like_E_set"/>
</dbReference>
<dbReference type="Gene3D" id="2.60.120.260">
    <property type="entry name" value="Galactose-binding domain-like"/>
    <property type="match status" value="1"/>
</dbReference>
<dbReference type="SUPFAM" id="SSF81296">
    <property type="entry name" value="E set domains"/>
    <property type="match status" value="1"/>
</dbReference>
<dbReference type="SUPFAM" id="SSF50965">
    <property type="entry name" value="Galactose oxidase, central domain"/>
    <property type="match status" value="1"/>
</dbReference>
<comment type="caution">
    <text evidence="6">The sequence shown here is derived from an EMBL/GenBank/DDBJ whole genome shotgun (WGS) entry which is preliminary data.</text>
</comment>
<feature type="region of interest" description="Disordered" evidence="2">
    <location>
        <begin position="707"/>
        <end position="734"/>
    </location>
</feature>
<evidence type="ECO:0000313" key="7">
    <source>
        <dbReference type="Proteomes" id="UP000011205"/>
    </source>
</evidence>
<name>L8PIJ7_STRVR</name>
<feature type="domain" description="Galactose oxidase-like Early set" evidence="5">
    <location>
        <begin position="597"/>
        <end position="689"/>
    </location>
</feature>
<dbReference type="PANTHER" id="PTHR32208:SF21">
    <property type="entry name" value="LOW QUALITY PROTEIN: ALDEHYDE OXIDASE GLOX-LIKE"/>
    <property type="match status" value="1"/>
</dbReference>
<keyword evidence="1 3" id="KW-0732">Signal</keyword>
<dbReference type="PANTHER" id="PTHR32208">
    <property type="entry name" value="SECRETED PROTEIN-RELATED"/>
    <property type="match status" value="1"/>
</dbReference>
<dbReference type="InterPro" id="IPR011043">
    <property type="entry name" value="Gal_Oxase/kelch_b-propeller"/>
</dbReference>
<feature type="domain" description="Glyoxal oxidase N-terminal" evidence="4">
    <location>
        <begin position="250"/>
        <end position="577"/>
    </location>
</feature>
<gene>
    <name evidence="6" type="ORF">STVIR_2992</name>
</gene>
<feature type="region of interest" description="Disordered" evidence="2">
    <location>
        <begin position="777"/>
        <end position="806"/>
    </location>
</feature>
<dbReference type="CDD" id="cd02851">
    <property type="entry name" value="E_set_GO_C"/>
    <property type="match status" value="1"/>
</dbReference>
<evidence type="ECO:0000313" key="6">
    <source>
        <dbReference type="EMBL" id="ELS56059.1"/>
    </source>
</evidence>
<evidence type="ECO:0000259" key="5">
    <source>
        <dbReference type="Pfam" id="PF09118"/>
    </source>
</evidence>
<sequence>MRSGRTTTALLAVMGLTAGLLLTSPQSASAANLIKNPGFETAGTGDMPYCWQKSGWGDNDFTFTTTTDARSGGKAMRVELTRRVEGDRKALITESADCAPVVTVGRQYDLSLWYKTTTPDANVTLFRHDTTKGWQYWTDLKTLEMAGTWTQASVRTPEIPAGTDRISWGVSVYGTGSATTDDYTMEQVADPVPPPVCTGTADECANGKWDVLPTKNPVRSMHSVVLHNGKVLLIAGSGNDPEKFAAGTFTSAVYDPQNGTYKQIPTPKDMFCAGHVQLDDGRVLVMSGNKGYPSADGTIGYQGYKDSYVFDPVTETYSKTNDMNDGHWYPSATILGNGDVISFGGLKEDSTGSVAAELWSDAEQKWLELWKVKQTWSYWGLYPSMILMQDGRLFYSGSHVFGNNIPGTGSAIYDYDANTITQVPGLQKKDERDQSASVLLPPAQDQKVLTIGGGNIDSNPDANRLTDVIDLKQPNPSYVAGPPLPQGQVDLGAGKVPQTGGQGKMYPAVVLLPDGKVLETGGALHNRANPVYESSLYDPATNTFDPVAPDPEERGYHSSAFLLPDGRVMTTGDNPGNGSWNHDVSVYTPPYLLKGDRPKITSLIDTEWSYGDTQRITVDRPIAKAELIRPAAVTHSSDPNQRFVDLPLSVDGDNVDLNVTSNPNLAPPGWYMLFAVDANGVPSVAKWVHLQGPQALSATDASPHVHDFAGDLKGKVTGPGKKRTSQKVSPTVSGCDRHYGSANVCVPTDFPPGVKATTKSRCDWLKTNDYGRLKVNGKDDPLRLDRNRDGVACGKGDVSRRQPRRA</sequence>
<dbReference type="PATRIC" id="fig|1160705.3.peg.2966"/>
<proteinExistence type="predicted"/>